<dbReference type="Gene3D" id="1.10.260.40">
    <property type="entry name" value="lambda repressor-like DNA-binding domains"/>
    <property type="match status" value="1"/>
</dbReference>
<gene>
    <name evidence="2" type="ORF">JZ00_03715</name>
</gene>
<dbReference type="CDD" id="cd00093">
    <property type="entry name" value="HTH_XRE"/>
    <property type="match status" value="1"/>
</dbReference>
<evidence type="ECO:0000313" key="3">
    <source>
        <dbReference type="Proteomes" id="UP000030949"/>
    </source>
</evidence>
<dbReference type="InterPro" id="IPR010982">
    <property type="entry name" value="Lambda_DNA-bd_dom_sf"/>
</dbReference>
<dbReference type="AlphaFoldDB" id="A0A0B1Z9J0"/>
<dbReference type="OrthoDB" id="8527218at2"/>
<dbReference type="GO" id="GO:0016301">
    <property type="term" value="F:kinase activity"/>
    <property type="evidence" value="ECO:0007669"/>
    <property type="project" value="UniProtKB-KW"/>
</dbReference>
<name>A0A0B1Z9J0_9PSED</name>
<dbReference type="Proteomes" id="UP000030949">
    <property type="component" value="Unassembled WGS sequence"/>
</dbReference>
<keyword evidence="2" id="KW-0418">Kinase</keyword>
<dbReference type="SUPFAM" id="SSF47413">
    <property type="entry name" value="lambda repressor-like DNA-binding domains"/>
    <property type="match status" value="1"/>
</dbReference>
<evidence type="ECO:0000259" key="1">
    <source>
        <dbReference type="PROSITE" id="PS50943"/>
    </source>
</evidence>
<feature type="domain" description="HTH cro/C1-type" evidence="1">
    <location>
        <begin position="11"/>
        <end position="63"/>
    </location>
</feature>
<dbReference type="PROSITE" id="PS50943">
    <property type="entry name" value="HTH_CROC1"/>
    <property type="match status" value="1"/>
</dbReference>
<organism evidence="2 3">
    <name type="scientific">Pseudomonas frederiksbergensis</name>
    <dbReference type="NCBI Taxonomy" id="104087"/>
    <lineage>
        <taxon>Bacteria</taxon>
        <taxon>Pseudomonadati</taxon>
        <taxon>Pseudomonadota</taxon>
        <taxon>Gammaproteobacteria</taxon>
        <taxon>Pseudomonadales</taxon>
        <taxon>Pseudomonadaceae</taxon>
        <taxon>Pseudomonas</taxon>
    </lineage>
</organism>
<dbReference type="SMART" id="SM00530">
    <property type="entry name" value="HTH_XRE"/>
    <property type="match status" value="1"/>
</dbReference>
<dbReference type="EMBL" id="JQGJ01000002">
    <property type="protein sequence ID" value="KHK65891.1"/>
    <property type="molecule type" value="Genomic_DNA"/>
</dbReference>
<protein>
    <submittedName>
        <fullName evidence="2">Histidine kinase</fullName>
    </submittedName>
</protein>
<keyword evidence="2" id="KW-0808">Transferase</keyword>
<reference evidence="3" key="1">
    <citation type="submission" date="2015-03" db="EMBL/GenBank/DDBJ databases">
        <title>Pseudomonas frederiksbergensis hydrocarbon degrader.</title>
        <authorList>
            <person name="Brown L.M."/>
            <person name="Ruiz O.N."/>
            <person name="Mueller S."/>
            <person name="Gunasekera T.S."/>
        </authorList>
    </citation>
    <scope>NUCLEOTIDE SEQUENCE [LARGE SCALE GENOMIC DNA]</scope>
    <source>
        <strain evidence="3">SI8</strain>
    </source>
</reference>
<evidence type="ECO:0000313" key="2">
    <source>
        <dbReference type="EMBL" id="KHK65891.1"/>
    </source>
</evidence>
<comment type="caution">
    <text evidence="2">The sequence shown here is derived from an EMBL/GenBank/DDBJ whole genome shotgun (WGS) entry which is preliminary data.</text>
</comment>
<dbReference type="InterPro" id="IPR001387">
    <property type="entry name" value="Cro/C1-type_HTH"/>
</dbReference>
<dbReference type="GO" id="GO:0003677">
    <property type="term" value="F:DNA binding"/>
    <property type="evidence" value="ECO:0007669"/>
    <property type="project" value="InterPro"/>
</dbReference>
<sequence length="137" mass="14783">MSLKTGFATALKAMRVSRGLTQKHMADTTSRTYMSKLEHGRSSPIIDKLTAINGALGLSPLTLFTLTLSVESGHTVKTLLHHLEADIADLEAMGALKSLGLSSVSDIRPTRAILSRLKRTSAPYSQAELCFAEQEKA</sequence>
<dbReference type="RefSeq" id="WP_039588959.1">
    <property type="nucleotide sequence ID" value="NZ_JQGJ02000004.1"/>
</dbReference>
<proteinExistence type="predicted"/>
<dbReference type="Pfam" id="PF01381">
    <property type="entry name" value="HTH_3"/>
    <property type="match status" value="1"/>
</dbReference>
<accession>A0A0B1Z9J0</accession>